<keyword evidence="1" id="KW-0472">Membrane</keyword>
<evidence type="ECO:0000256" key="1">
    <source>
        <dbReference type="SAM" id="Phobius"/>
    </source>
</evidence>
<protein>
    <submittedName>
        <fullName evidence="2">Uncharacterized protein</fullName>
    </submittedName>
</protein>
<reference evidence="2 3" key="1">
    <citation type="submission" date="2019-10" db="EMBL/GenBank/DDBJ databases">
        <title>Assembly and Annotation for the nematode Trichostrongylus colubriformis.</title>
        <authorList>
            <person name="Martin J."/>
        </authorList>
    </citation>
    <scope>NUCLEOTIDE SEQUENCE [LARGE SCALE GENOMIC DNA]</scope>
    <source>
        <strain evidence="2">G859</strain>
        <tissue evidence="2">Whole worm</tissue>
    </source>
</reference>
<comment type="caution">
    <text evidence="2">The sequence shown here is derived from an EMBL/GenBank/DDBJ whole genome shotgun (WGS) entry which is preliminary data.</text>
</comment>
<keyword evidence="3" id="KW-1185">Reference proteome</keyword>
<name>A0AAN8FZ50_TRICO</name>
<feature type="transmembrane region" description="Helical" evidence="1">
    <location>
        <begin position="6"/>
        <end position="24"/>
    </location>
</feature>
<dbReference type="AlphaFoldDB" id="A0AAN8FZ50"/>
<gene>
    <name evidence="2" type="ORF">GCK32_000151</name>
</gene>
<proteinExistence type="predicted"/>
<evidence type="ECO:0000313" key="3">
    <source>
        <dbReference type="Proteomes" id="UP001331761"/>
    </source>
</evidence>
<evidence type="ECO:0000313" key="2">
    <source>
        <dbReference type="EMBL" id="KAK5980050.1"/>
    </source>
</evidence>
<organism evidence="2 3">
    <name type="scientific">Trichostrongylus colubriformis</name>
    <name type="common">Black scour worm</name>
    <dbReference type="NCBI Taxonomy" id="6319"/>
    <lineage>
        <taxon>Eukaryota</taxon>
        <taxon>Metazoa</taxon>
        <taxon>Ecdysozoa</taxon>
        <taxon>Nematoda</taxon>
        <taxon>Chromadorea</taxon>
        <taxon>Rhabditida</taxon>
        <taxon>Rhabditina</taxon>
        <taxon>Rhabditomorpha</taxon>
        <taxon>Strongyloidea</taxon>
        <taxon>Trichostrongylidae</taxon>
        <taxon>Trichostrongylus</taxon>
    </lineage>
</organism>
<keyword evidence="1" id="KW-0812">Transmembrane</keyword>
<dbReference type="Proteomes" id="UP001331761">
    <property type="component" value="Unassembled WGS sequence"/>
</dbReference>
<accession>A0AAN8FZ50</accession>
<sequence>MRNLHLIWVVSIIIDAAFALHFMNEIYTLNRLKRFYVPSTRSRQEDQLEQGVNRHLLKQPLMKFDLLWKKFSGRKRSSLDSLEL</sequence>
<dbReference type="EMBL" id="WIXE01007861">
    <property type="protein sequence ID" value="KAK5980050.1"/>
    <property type="molecule type" value="Genomic_DNA"/>
</dbReference>
<keyword evidence="1" id="KW-1133">Transmembrane helix</keyword>